<protein>
    <submittedName>
        <fullName evidence="15">Cytochrome b</fullName>
    </submittedName>
</protein>
<evidence type="ECO:0000256" key="11">
    <source>
        <dbReference type="ARBA" id="ARBA00023136"/>
    </source>
</evidence>
<dbReference type="Gene3D" id="1.20.950.20">
    <property type="entry name" value="Transmembrane di-heme cytochromes, Chain C"/>
    <property type="match status" value="1"/>
</dbReference>
<comment type="cofactor">
    <cofactor evidence="1">
        <name>heme b</name>
        <dbReference type="ChEBI" id="CHEBI:60344"/>
    </cofactor>
</comment>
<dbReference type="EMBL" id="RCZC01000002">
    <property type="protein sequence ID" value="TPG54273.1"/>
    <property type="molecule type" value="Genomic_DNA"/>
</dbReference>
<organism evidence="15 16">
    <name type="scientific">Sphingomonas glacialis</name>
    <dbReference type="NCBI Taxonomy" id="658225"/>
    <lineage>
        <taxon>Bacteria</taxon>
        <taxon>Pseudomonadati</taxon>
        <taxon>Pseudomonadota</taxon>
        <taxon>Alphaproteobacteria</taxon>
        <taxon>Sphingomonadales</taxon>
        <taxon>Sphingomonadaceae</taxon>
        <taxon>Sphingomonas</taxon>
    </lineage>
</organism>
<gene>
    <name evidence="15" type="ORF">EAH76_06215</name>
</gene>
<feature type="transmembrane region" description="Helical" evidence="13">
    <location>
        <begin position="248"/>
        <end position="265"/>
    </location>
</feature>
<keyword evidence="10" id="KW-0408">Iron</keyword>
<evidence type="ECO:0000313" key="15">
    <source>
        <dbReference type="EMBL" id="TPG54273.1"/>
    </source>
</evidence>
<proteinExistence type="inferred from homology"/>
<evidence type="ECO:0000256" key="7">
    <source>
        <dbReference type="ARBA" id="ARBA00022723"/>
    </source>
</evidence>
<keyword evidence="4" id="KW-1003">Cell membrane</keyword>
<feature type="transmembrane region" description="Helical" evidence="13">
    <location>
        <begin position="60"/>
        <end position="80"/>
    </location>
</feature>
<dbReference type="GO" id="GO:0020037">
    <property type="term" value="F:heme binding"/>
    <property type="evidence" value="ECO:0007669"/>
    <property type="project" value="TreeGrafter"/>
</dbReference>
<comment type="similarity">
    <text evidence="12">Belongs to the cytochrome b561 family.</text>
</comment>
<dbReference type="GO" id="GO:0046872">
    <property type="term" value="F:metal ion binding"/>
    <property type="evidence" value="ECO:0007669"/>
    <property type="project" value="UniProtKB-KW"/>
</dbReference>
<dbReference type="GO" id="GO:0005886">
    <property type="term" value="C:plasma membrane"/>
    <property type="evidence" value="ECO:0007669"/>
    <property type="project" value="UniProtKB-SubCell"/>
</dbReference>
<keyword evidence="11 13" id="KW-0472">Membrane</keyword>
<reference evidence="15 16" key="1">
    <citation type="journal article" date="2019" name="Environ. Microbiol.">
        <title>Species interactions and distinct microbial communities in high Arctic permafrost affected cryosols are associated with the CH4 and CO2 gas fluxes.</title>
        <authorList>
            <person name="Altshuler I."/>
            <person name="Hamel J."/>
            <person name="Turney S."/>
            <person name="Magnuson E."/>
            <person name="Levesque R."/>
            <person name="Greer C."/>
            <person name="Whyte L.G."/>
        </authorList>
    </citation>
    <scope>NUCLEOTIDE SEQUENCE [LARGE SCALE GENOMIC DNA]</scope>
    <source>
        <strain evidence="15 16">E6.1</strain>
    </source>
</reference>
<dbReference type="GO" id="GO:0022904">
    <property type="term" value="P:respiratory electron transport chain"/>
    <property type="evidence" value="ECO:0007669"/>
    <property type="project" value="InterPro"/>
</dbReference>
<evidence type="ECO:0000256" key="13">
    <source>
        <dbReference type="SAM" id="Phobius"/>
    </source>
</evidence>
<keyword evidence="3" id="KW-0813">Transport</keyword>
<keyword evidence="16" id="KW-1185">Reference proteome</keyword>
<evidence type="ECO:0000256" key="8">
    <source>
        <dbReference type="ARBA" id="ARBA00022982"/>
    </source>
</evidence>
<evidence type="ECO:0000256" key="2">
    <source>
        <dbReference type="ARBA" id="ARBA00004651"/>
    </source>
</evidence>
<dbReference type="AlphaFoldDB" id="A0A502FZF9"/>
<evidence type="ECO:0000256" key="5">
    <source>
        <dbReference type="ARBA" id="ARBA00022617"/>
    </source>
</evidence>
<name>A0A502FZF9_9SPHN</name>
<evidence type="ECO:0000259" key="14">
    <source>
        <dbReference type="Pfam" id="PF01292"/>
    </source>
</evidence>
<comment type="subcellular location">
    <subcellularLocation>
        <location evidence="2">Cell membrane</location>
        <topology evidence="2">Multi-pass membrane protein</topology>
    </subcellularLocation>
</comment>
<feature type="transmembrane region" description="Helical" evidence="13">
    <location>
        <begin position="92"/>
        <end position="118"/>
    </location>
</feature>
<evidence type="ECO:0000313" key="16">
    <source>
        <dbReference type="Proteomes" id="UP000319931"/>
    </source>
</evidence>
<evidence type="ECO:0000256" key="12">
    <source>
        <dbReference type="ARBA" id="ARBA00037975"/>
    </source>
</evidence>
<dbReference type="OrthoDB" id="1247465at2"/>
<evidence type="ECO:0000256" key="10">
    <source>
        <dbReference type="ARBA" id="ARBA00023004"/>
    </source>
</evidence>
<feature type="transmembrane region" description="Helical" evidence="13">
    <location>
        <begin position="138"/>
        <end position="161"/>
    </location>
</feature>
<keyword evidence="5" id="KW-0349">Heme</keyword>
<dbReference type="Pfam" id="PF01292">
    <property type="entry name" value="Ni_hydr_CYTB"/>
    <property type="match status" value="1"/>
</dbReference>
<evidence type="ECO:0000256" key="1">
    <source>
        <dbReference type="ARBA" id="ARBA00001970"/>
    </source>
</evidence>
<dbReference type="PANTHER" id="PTHR30529:SF6">
    <property type="entry name" value="BLL0291 PROTEIN"/>
    <property type="match status" value="1"/>
</dbReference>
<dbReference type="SUPFAM" id="SSF81342">
    <property type="entry name" value="Transmembrane di-heme cytochromes"/>
    <property type="match status" value="2"/>
</dbReference>
<keyword evidence="9 13" id="KW-1133">Transmembrane helix</keyword>
<dbReference type="InterPro" id="IPR016174">
    <property type="entry name" value="Di-haem_cyt_TM"/>
</dbReference>
<comment type="caution">
    <text evidence="15">The sequence shown here is derived from an EMBL/GenBank/DDBJ whole genome shotgun (WGS) entry which is preliminary data.</text>
</comment>
<dbReference type="Proteomes" id="UP000319931">
    <property type="component" value="Unassembled WGS sequence"/>
</dbReference>
<dbReference type="InterPro" id="IPR052168">
    <property type="entry name" value="Cytochrome_b561_oxidase"/>
</dbReference>
<keyword evidence="8" id="KW-0249">Electron transport</keyword>
<dbReference type="PANTHER" id="PTHR30529">
    <property type="entry name" value="CYTOCHROME B561"/>
    <property type="match status" value="1"/>
</dbReference>
<evidence type="ECO:0000256" key="9">
    <source>
        <dbReference type="ARBA" id="ARBA00022989"/>
    </source>
</evidence>
<evidence type="ECO:0000256" key="4">
    <source>
        <dbReference type="ARBA" id="ARBA00022475"/>
    </source>
</evidence>
<feature type="domain" description="Cytochrome b561 bacterial/Ni-hydrogenase" evidence="14">
    <location>
        <begin position="53"/>
        <end position="280"/>
    </location>
</feature>
<dbReference type="GO" id="GO:0009055">
    <property type="term" value="F:electron transfer activity"/>
    <property type="evidence" value="ECO:0007669"/>
    <property type="project" value="InterPro"/>
</dbReference>
<evidence type="ECO:0000256" key="6">
    <source>
        <dbReference type="ARBA" id="ARBA00022692"/>
    </source>
</evidence>
<sequence length="288" mass="31459">MTIHSLAARYIRGRPPRSCRACRNGRTQGEHMVAIAADDDRQYSSVQIGDHARYTRVAMWLHWAIAAFILYNLISGLLIWDVAKDFFKTHRAFYGFGITTHLSAGMTVLALSVVRIVWRLAHEPPAYSAGMKPVERHASHIVHFLLYTAMVVMPLLGWAILSAHPPAGSPGSKVAKLPMAASPMARPAGGAGGAPGGPGGPPARMGPPGIWWIVPLPMITPITNIGFEPGGVKPQHELHEQFAEWHKIGGYLMIVLLLAHIAGALKHQIIDKEPQFQRMGAGRRRPLV</sequence>
<keyword evidence="6 13" id="KW-0812">Transmembrane</keyword>
<evidence type="ECO:0000256" key="3">
    <source>
        <dbReference type="ARBA" id="ARBA00022448"/>
    </source>
</evidence>
<accession>A0A502FZF9</accession>
<dbReference type="InterPro" id="IPR011577">
    <property type="entry name" value="Cyt_b561_bac/Ni-Hgenase"/>
</dbReference>
<keyword evidence="7" id="KW-0479">Metal-binding</keyword>